<reference evidence="2" key="1">
    <citation type="submission" date="2021-11" db="EMBL/GenBank/DDBJ databases">
        <authorList>
            <consortium name="Genoscope - CEA"/>
            <person name="William W."/>
        </authorList>
    </citation>
    <scope>NUCLEOTIDE SEQUENCE</scope>
</reference>
<evidence type="ECO:0000259" key="1">
    <source>
        <dbReference type="PROSITE" id="PS50800"/>
    </source>
</evidence>
<comment type="caution">
    <text evidence="2">The sequence shown here is derived from an EMBL/GenBank/DDBJ whole genome shotgun (WGS) entry which is preliminary data.</text>
</comment>
<dbReference type="Pfam" id="PF02037">
    <property type="entry name" value="SAP"/>
    <property type="match status" value="1"/>
</dbReference>
<dbReference type="EMBL" id="CAKKNE010000004">
    <property type="protein sequence ID" value="CAH0375423.1"/>
    <property type="molecule type" value="Genomic_DNA"/>
</dbReference>
<protein>
    <recommendedName>
        <fullName evidence="1">SAP domain-containing protein</fullName>
    </recommendedName>
</protein>
<dbReference type="SUPFAM" id="SSF68906">
    <property type="entry name" value="SAP domain"/>
    <property type="match status" value="1"/>
</dbReference>
<dbReference type="InterPro" id="IPR003034">
    <property type="entry name" value="SAP_dom"/>
</dbReference>
<proteinExistence type="predicted"/>
<dbReference type="InterPro" id="IPR036361">
    <property type="entry name" value="SAP_dom_sf"/>
</dbReference>
<evidence type="ECO:0000313" key="3">
    <source>
        <dbReference type="Proteomes" id="UP000789595"/>
    </source>
</evidence>
<organism evidence="2 3">
    <name type="scientific">Pelagomonas calceolata</name>
    <dbReference type="NCBI Taxonomy" id="35677"/>
    <lineage>
        <taxon>Eukaryota</taxon>
        <taxon>Sar</taxon>
        <taxon>Stramenopiles</taxon>
        <taxon>Ochrophyta</taxon>
        <taxon>Pelagophyceae</taxon>
        <taxon>Pelagomonadales</taxon>
        <taxon>Pelagomonadaceae</taxon>
        <taxon>Pelagomonas</taxon>
    </lineage>
</organism>
<feature type="domain" description="SAP" evidence="1">
    <location>
        <begin position="224"/>
        <end position="258"/>
    </location>
</feature>
<dbReference type="Gene3D" id="1.10.720.30">
    <property type="entry name" value="SAP domain"/>
    <property type="match status" value="1"/>
</dbReference>
<dbReference type="PROSITE" id="PS50800">
    <property type="entry name" value="SAP"/>
    <property type="match status" value="1"/>
</dbReference>
<evidence type="ECO:0000313" key="2">
    <source>
        <dbReference type="EMBL" id="CAH0375423.1"/>
    </source>
</evidence>
<dbReference type="SMART" id="SM00513">
    <property type="entry name" value="SAP"/>
    <property type="match status" value="1"/>
</dbReference>
<gene>
    <name evidence="2" type="ORF">PECAL_4P27570</name>
</gene>
<sequence length="267" mass="27855">MASQDAEYPAGVSDARLAACQQDVLKMVELAAQVAEGLAANVDPEAIGAPEANTIKEDAAMFLRLADGVQETMAQSRWPVEHAYARSAENLLLRRRLDEMVEEAQDELGHALRTHLAAALRDQAANAARPPEAGAEDEEAQLCRAMELVRKCEETAEAAGVRVPQATTAAAPPPAAAAPAPPAPAAPVAAPVAPVVAPPPAPVAQMDVEPAPAAAAPRWTGPEINKMTVPRLKAALKDLGLATDGVKAALKKRLIDAMSRAMLDDDT</sequence>
<dbReference type="Proteomes" id="UP000789595">
    <property type="component" value="Unassembled WGS sequence"/>
</dbReference>
<name>A0A8J2SS44_9STRA</name>
<dbReference type="AlphaFoldDB" id="A0A8J2SS44"/>
<accession>A0A8J2SS44</accession>
<keyword evidence="3" id="KW-1185">Reference proteome</keyword>